<dbReference type="Proteomes" id="UP001475781">
    <property type="component" value="Chromosome"/>
</dbReference>
<dbReference type="InterPro" id="IPR023032">
    <property type="entry name" value="tRNA_MAMT_biosynth_bifunc_MnmC"/>
</dbReference>
<keyword evidence="5 10" id="KW-0949">S-adenosyl-L-methionine</keyword>
<evidence type="ECO:0000313" key="13">
    <source>
        <dbReference type="EMBL" id="WZF88937.1"/>
    </source>
</evidence>
<evidence type="ECO:0000313" key="14">
    <source>
        <dbReference type="Proteomes" id="UP001475781"/>
    </source>
</evidence>
<feature type="region of interest" description="FAD-dependent cmnm(5)s(2)U34 oxidoreductase" evidence="10">
    <location>
        <begin position="253"/>
        <end position="625"/>
    </location>
</feature>
<dbReference type="Pfam" id="PF01266">
    <property type="entry name" value="DAO"/>
    <property type="match status" value="1"/>
</dbReference>
<comment type="function">
    <text evidence="10">Catalyzes the last two steps in the biosynthesis of 5-methylaminomethyl-2-thiouridine (mnm(5)s(2)U) at the wobble position (U34) in tRNA. Catalyzes the FAD-dependent demodification of cmnm(5)s(2)U34 to nm(5)s(2)U34, followed by the transfer of a methyl group from S-adenosyl-L-methionine to nm(5)s(2)U34, to form mnm(5)s(2)U34.</text>
</comment>
<keyword evidence="6 10" id="KW-0819">tRNA processing</keyword>
<proteinExistence type="inferred from homology"/>
<comment type="similarity">
    <text evidence="10">In the N-terminal section; belongs to the methyltransferase superfamily. tRNA (mnm(5)s(2)U34)-methyltransferase family.</text>
</comment>
<dbReference type="InterPro" id="IPR047785">
    <property type="entry name" value="tRNA_MNMC2"/>
</dbReference>
<dbReference type="SUPFAM" id="SSF54373">
    <property type="entry name" value="FAD-linked reductases, C-terminal domain"/>
    <property type="match status" value="1"/>
</dbReference>
<dbReference type="Gene3D" id="3.50.50.60">
    <property type="entry name" value="FAD/NAD(P)-binding domain"/>
    <property type="match status" value="1"/>
</dbReference>
<evidence type="ECO:0000259" key="12">
    <source>
        <dbReference type="Pfam" id="PF05430"/>
    </source>
</evidence>
<evidence type="ECO:0000256" key="5">
    <source>
        <dbReference type="ARBA" id="ARBA00022691"/>
    </source>
</evidence>
<keyword evidence="8 10" id="KW-0560">Oxidoreductase</keyword>
<dbReference type="EC" id="1.5.-.-" evidence="10"/>
<feature type="domain" description="FAD dependent oxidoreductase" evidence="11">
    <location>
        <begin position="250"/>
        <end position="596"/>
    </location>
</feature>
<evidence type="ECO:0000256" key="1">
    <source>
        <dbReference type="ARBA" id="ARBA00022490"/>
    </source>
</evidence>
<dbReference type="NCBIfam" id="NF002481">
    <property type="entry name" value="PRK01747.1-2"/>
    <property type="match status" value="1"/>
</dbReference>
<keyword evidence="4 10" id="KW-0808">Transferase</keyword>
<dbReference type="PANTHER" id="PTHR13847">
    <property type="entry name" value="SARCOSINE DEHYDROGENASE-RELATED"/>
    <property type="match status" value="1"/>
</dbReference>
<comment type="cofactor">
    <cofactor evidence="10">
        <name>FAD</name>
        <dbReference type="ChEBI" id="CHEBI:57692"/>
    </cofactor>
</comment>
<evidence type="ECO:0000256" key="7">
    <source>
        <dbReference type="ARBA" id="ARBA00022827"/>
    </source>
</evidence>
<dbReference type="EMBL" id="CP101118">
    <property type="protein sequence ID" value="WZF88937.1"/>
    <property type="molecule type" value="Genomic_DNA"/>
</dbReference>
<dbReference type="InterPro" id="IPR029063">
    <property type="entry name" value="SAM-dependent_MTases_sf"/>
</dbReference>
<dbReference type="NCBIfam" id="NF033855">
    <property type="entry name" value="tRNA_MNMC2"/>
    <property type="match status" value="1"/>
</dbReference>
<dbReference type="Gene3D" id="3.30.9.10">
    <property type="entry name" value="D-Amino Acid Oxidase, subunit A, domain 2"/>
    <property type="match status" value="1"/>
</dbReference>
<dbReference type="InterPro" id="IPR017610">
    <property type="entry name" value="tRNA_S-uridine_synth_MnmC_C"/>
</dbReference>
<comment type="subcellular location">
    <subcellularLocation>
        <location evidence="10">Cytoplasm</location>
    </subcellularLocation>
</comment>
<keyword evidence="9 10" id="KW-0511">Multifunctional enzyme</keyword>
<name>A0ABZ2W2N6_9GAMM</name>
<evidence type="ECO:0000256" key="9">
    <source>
        <dbReference type="ARBA" id="ARBA00023268"/>
    </source>
</evidence>
<evidence type="ECO:0000256" key="2">
    <source>
        <dbReference type="ARBA" id="ARBA00022603"/>
    </source>
</evidence>
<dbReference type="PANTHER" id="PTHR13847:SF283">
    <property type="entry name" value="TRNA 5-METHYLAMINOMETHYL-2-THIOURIDINE BIOSYNTHESIS BIFUNCTIONAL PROTEIN MNMC"/>
    <property type="match status" value="1"/>
</dbReference>
<feature type="region of interest" description="tRNA (mnm(5)s(2)U34)-methyltransferase" evidence="10">
    <location>
        <begin position="1"/>
        <end position="237"/>
    </location>
</feature>
<accession>A0ABZ2W2N6</accession>
<dbReference type="NCBIfam" id="TIGR03197">
    <property type="entry name" value="MnmC_Cterm"/>
    <property type="match status" value="1"/>
</dbReference>
<evidence type="ECO:0000256" key="4">
    <source>
        <dbReference type="ARBA" id="ARBA00022679"/>
    </source>
</evidence>
<evidence type="ECO:0000259" key="11">
    <source>
        <dbReference type="Pfam" id="PF01266"/>
    </source>
</evidence>
<dbReference type="EC" id="2.1.1.61" evidence="10"/>
<keyword evidence="14" id="KW-1185">Reference proteome</keyword>
<evidence type="ECO:0000256" key="3">
    <source>
        <dbReference type="ARBA" id="ARBA00022630"/>
    </source>
</evidence>
<dbReference type="Pfam" id="PF05430">
    <property type="entry name" value="Methyltransf_30"/>
    <property type="match status" value="1"/>
</dbReference>
<protein>
    <recommendedName>
        <fullName evidence="10">tRNA 5-methylaminomethyl-2-thiouridine biosynthesis bifunctional protein MnmC</fullName>
        <shortName evidence="10">tRNA mnm(5)s(2)U biosynthesis bifunctional protein</shortName>
    </recommendedName>
    <domain>
        <recommendedName>
            <fullName evidence="10">tRNA (mnm(5)s(2)U34)-methyltransferase</fullName>
            <ecNumber evidence="10">2.1.1.61</ecNumber>
        </recommendedName>
    </domain>
    <domain>
        <recommendedName>
            <fullName evidence="10">FAD-dependent cmnm(5)s(2)U34 oxidoreductase</fullName>
            <ecNumber evidence="10">1.5.-.-</ecNumber>
        </recommendedName>
    </domain>
</protein>
<dbReference type="Gene3D" id="3.40.50.150">
    <property type="entry name" value="Vaccinia Virus protein VP39"/>
    <property type="match status" value="1"/>
</dbReference>
<dbReference type="HAMAP" id="MF_01102">
    <property type="entry name" value="MnmC"/>
    <property type="match status" value="1"/>
</dbReference>
<dbReference type="InterPro" id="IPR008471">
    <property type="entry name" value="MnmC-like_methylTransf"/>
</dbReference>
<evidence type="ECO:0000256" key="8">
    <source>
        <dbReference type="ARBA" id="ARBA00023002"/>
    </source>
</evidence>
<gene>
    <name evidence="10 13" type="primary">mnmC</name>
    <name evidence="13" type="ORF">NLK58_01600</name>
</gene>
<dbReference type="SUPFAM" id="SSF51905">
    <property type="entry name" value="FAD/NAD(P)-binding domain"/>
    <property type="match status" value="1"/>
</dbReference>
<reference evidence="13 14" key="1">
    <citation type="submission" date="2022-07" db="EMBL/GenBank/DDBJ databases">
        <title>A copper resistant bacterium isolated from sediment samples of deep sea hydrothermal areas.</title>
        <authorList>
            <person name="Zeng X."/>
        </authorList>
    </citation>
    <scope>NUCLEOTIDE SEQUENCE [LARGE SCALE GENOMIC DNA]</scope>
    <source>
        <strain evidence="14">CuT 6</strain>
    </source>
</reference>
<comment type="catalytic activity">
    <reaction evidence="10">
        <text>5-aminomethyl-2-thiouridine(34) in tRNA + S-adenosyl-L-methionine = 5-methylaminomethyl-2-thiouridine(34) in tRNA + S-adenosyl-L-homocysteine + H(+)</text>
        <dbReference type="Rhea" id="RHEA:19569"/>
        <dbReference type="Rhea" id="RHEA-COMP:10195"/>
        <dbReference type="Rhea" id="RHEA-COMP:10197"/>
        <dbReference type="ChEBI" id="CHEBI:15378"/>
        <dbReference type="ChEBI" id="CHEBI:57856"/>
        <dbReference type="ChEBI" id="CHEBI:59789"/>
        <dbReference type="ChEBI" id="CHEBI:74454"/>
        <dbReference type="ChEBI" id="CHEBI:74455"/>
        <dbReference type="EC" id="2.1.1.61"/>
    </reaction>
</comment>
<keyword evidence="2 10" id="KW-0489">Methyltransferase</keyword>
<keyword evidence="3 10" id="KW-0285">Flavoprotein</keyword>
<evidence type="ECO:0000256" key="6">
    <source>
        <dbReference type="ARBA" id="ARBA00022694"/>
    </source>
</evidence>
<comment type="similarity">
    <text evidence="10">In the C-terminal section; belongs to the DAO family.</text>
</comment>
<feature type="domain" description="MnmC-like methyltransferase" evidence="12">
    <location>
        <begin position="114"/>
        <end position="236"/>
    </location>
</feature>
<sequence length="625" mass="69004">MLPPGIEPAELAWREGVPESVRFGDVYFNRDNGLEETRHVFLRHNNLPERFASVAQGGHFVIAENGFGTGLNFLAAWQAWQNHGPAHQATLHFVSVERFPLIREDLTRALALWPELHPMARELIRKYPPLVRGVHRLVLAQGRVRLTLCFGDIADAWQSLDFLADAWFMDGFAPARNPSMWLDETIDQVRAHSKPGTTLATFTSVGRVRRALAAAGFDVRKTPGFGRKRDMLRGVLPADGQTEANRPGSIAIIGAGIAGCTLARNLAERGVPVTLIDSANGPGTEASGNVQGAMYVKLGVEFNDQTELALQALTFAQRFYETWRGEYWHPTGLLQLAQTAQEADRQHRFLRRNLYPREVLYPVNREQASELSGVPTESGGLWFPGNGWLEPKRLCQALADHPMITHAWGVNVDRLLPCSGKWHISGADGTTIVADRVVICAGHLSAGLIPVKGKFRLKSIRGQVTHLPKTGLRNPRVVICGNRYMNPALGQIAVTGATFDLHDANPLTTSESHQENIRELTAMLPAVLKRKDAEKLDTSNLDGRVAFRSTTHDYQPVAGPVFNGQDDELEDLFLLTGLGSKGLTYAPLLAEYLADRLTGQPACLSAKLARRLETRRLYQTDVVIS</sequence>
<organism evidence="13 14">
    <name type="scientific">Marinobacter metalliresistant</name>
    <dbReference type="NCBI Taxonomy" id="2961995"/>
    <lineage>
        <taxon>Bacteria</taxon>
        <taxon>Pseudomonadati</taxon>
        <taxon>Pseudomonadota</taxon>
        <taxon>Gammaproteobacteria</taxon>
        <taxon>Pseudomonadales</taxon>
        <taxon>Marinobacteraceae</taxon>
        <taxon>Marinobacter</taxon>
    </lineage>
</organism>
<keyword evidence="1 10" id="KW-0963">Cytoplasm</keyword>
<dbReference type="InterPro" id="IPR036188">
    <property type="entry name" value="FAD/NAD-bd_sf"/>
</dbReference>
<keyword evidence="7 10" id="KW-0274">FAD</keyword>
<evidence type="ECO:0000256" key="10">
    <source>
        <dbReference type="HAMAP-Rule" id="MF_01102"/>
    </source>
</evidence>
<dbReference type="InterPro" id="IPR006076">
    <property type="entry name" value="FAD-dep_OxRdtase"/>
</dbReference>